<name>J0KRT6_RHILT</name>
<protein>
    <submittedName>
        <fullName evidence="1">Uncharacterized protein</fullName>
    </submittedName>
</protein>
<evidence type="ECO:0000313" key="1">
    <source>
        <dbReference type="EMBL" id="EJC80209.1"/>
    </source>
</evidence>
<evidence type="ECO:0000313" key="2">
    <source>
        <dbReference type="Proteomes" id="UP000005732"/>
    </source>
</evidence>
<dbReference type="AlphaFoldDB" id="J0KRT6"/>
<gene>
    <name evidence="1" type="ORF">Rleg4DRAFT_1827</name>
</gene>
<sequence>MERIHPDDLPLCSEEIAVCQRALEIVNLENGFERASDESDFLAWRVIGFYRRGVQDPGELVRLLRQSAARIA</sequence>
<dbReference type="EMBL" id="JH719395">
    <property type="protein sequence ID" value="EJC80209.1"/>
    <property type="molecule type" value="Genomic_DNA"/>
</dbReference>
<dbReference type="Proteomes" id="UP000005732">
    <property type="component" value="Unassembled WGS sequence"/>
</dbReference>
<proteinExistence type="predicted"/>
<organism evidence="1 2">
    <name type="scientific">Rhizobium leguminosarum bv. trifolii WSM2297</name>
    <dbReference type="NCBI Taxonomy" id="754762"/>
    <lineage>
        <taxon>Bacteria</taxon>
        <taxon>Pseudomonadati</taxon>
        <taxon>Pseudomonadota</taxon>
        <taxon>Alphaproteobacteria</taxon>
        <taxon>Hyphomicrobiales</taxon>
        <taxon>Rhizobiaceae</taxon>
        <taxon>Rhizobium/Agrobacterium group</taxon>
        <taxon>Rhizobium</taxon>
    </lineage>
</organism>
<reference evidence="1 2" key="1">
    <citation type="submission" date="2012-02" db="EMBL/GenBank/DDBJ databases">
        <title>Improved High-Quality Draft Sequence of Rhizobium leguminosarum bv. trifolii WSM2297.</title>
        <authorList>
            <consortium name="US DOE Joint Genome Institute"/>
            <person name="Lucas S."/>
            <person name="Han J."/>
            <person name="Lapidus A."/>
            <person name="Cheng J.-F."/>
            <person name="Goodwin L."/>
            <person name="Pitluck S."/>
            <person name="Peters L."/>
            <person name="Ovchinnikova G."/>
            <person name="Zhang X."/>
            <person name="Detter J.C."/>
            <person name="Han C."/>
            <person name="Tapia R."/>
            <person name="Land M."/>
            <person name="Hauser L."/>
            <person name="Kyrpides N."/>
            <person name="Ivanova N."/>
            <person name="Pagani I."/>
            <person name="Brau L."/>
            <person name="Yates R."/>
            <person name="O'Hara G."/>
            <person name="Rui T."/>
            <person name="Howieson J."/>
            <person name="Reeve W."/>
            <person name="Woyke T."/>
        </authorList>
    </citation>
    <scope>NUCLEOTIDE SEQUENCE [LARGE SCALE GENOMIC DNA]</scope>
    <source>
        <strain evidence="1 2">WSM2297</strain>
    </source>
</reference>
<dbReference type="HOGENOM" id="CLU_2719528_0_0_5"/>
<accession>J0KRT6</accession>